<dbReference type="GO" id="GO:0006508">
    <property type="term" value="P:proteolysis"/>
    <property type="evidence" value="ECO:0007669"/>
    <property type="project" value="UniProtKB-KW"/>
</dbReference>
<keyword evidence="10" id="KW-1185">Reference proteome</keyword>
<gene>
    <name evidence="9" type="ORF">Ocin01_19623</name>
</gene>
<evidence type="ECO:0000256" key="3">
    <source>
        <dbReference type="ARBA" id="ARBA00022801"/>
    </source>
</evidence>
<dbReference type="PRINTS" id="PR00480">
    <property type="entry name" value="ASTACIN"/>
</dbReference>
<name>A0A1D2M265_ORCCI</name>
<keyword evidence="3 6" id="KW-0378">Hydrolase</keyword>
<evidence type="ECO:0000256" key="7">
    <source>
        <dbReference type="RuleBase" id="RU361183"/>
    </source>
</evidence>
<dbReference type="PROSITE" id="PS51864">
    <property type="entry name" value="ASTACIN"/>
    <property type="match status" value="1"/>
</dbReference>
<sequence>RHEISEGYDFKSGIIGDRYRWPNNTVPLTFSSTFSKKSSHTFSFNFLDLLTVNLVLSPEISEKTCIQFVYRSNERDYVSVVRGEQNSGCWSDVGKIGGEQVLNLNPPGRKSGCIIHGIVIHEMMHALGFHHEQSRTDRDDYVTIFWDNIIPGEKHNFDKYSRSEVDSQGLAYDYGSIMHYPTNMFALDTSRPTILPKRNVKIGQRKRLSATDTQRLRNMYRC</sequence>
<dbReference type="GO" id="GO:0004222">
    <property type="term" value="F:metalloendopeptidase activity"/>
    <property type="evidence" value="ECO:0007669"/>
    <property type="project" value="UniProtKB-UniRule"/>
</dbReference>
<feature type="binding site" evidence="6">
    <location>
        <position position="125"/>
    </location>
    <ligand>
        <name>Zn(2+)</name>
        <dbReference type="ChEBI" id="CHEBI:29105"/>
        <note>catalytic</note>
    </ligand>
</feature>
<comment type="cofactor">
    <cofactor evidence="6 7">
        <name>Zn(2+)</name>
        <dbReference type="ChEBI" id="CHEBI:29105"/>
    </cofactor>
    <text evidence="6 7">Binds 1 zinc ion per subunit.</text>
</comment>
<comment type="caution">
    <text evidence="9">The sequence shown here is derived from an EMBL/GenBank/DDBJ whole genome shotgun (WGS) entry which is preliminary data.</text>
</comment>
<feature type="binding site" evidence="6">
    <location>
        <position position="121"/>
    </location>
    <ligand>
        <name>Zn(2+)</name>
        <dbReference type="ChEBI" id="CHEBI:29105"/>
        <note>catalytic</note>
    </ligand>
</feature>
<feature type="non-terminal residue" evidence="9">
    <location>
        <position position="222"/>
    </location>
</feature>
<reference evidence="9 10" key="1">
    <citation type="journal article" date="2016" name="Genome Biol. Evol.">
        <title>Gene Family Evolution Reflects Adaptation to Soil Environmental Stressors in the Genome of the Collembolan Orchesella cincta.</title>
        <authorList>
            <person name="Faddeeva-Vakhrusheva A."/>
            <person name="Derks M.F."/>
            <person name="Anvar S.Y."/>
            <person name="Agamennone V."/>
            <person name="Suring W."/>
            <person name="Smit S."/>
            <person name="van Straalen N.M."/>
            <person name="Roelofs D."/>
        </authorList>
    </citation>
    <scope>NUCLEOTIDE SEQUENCE [LARGE SCALE GENOMIC DNA]</scope>
    <source>
        <tissue evidence="9">Mixed pool</tissue>
    </source>
</reference>
<dbReference type="AlphaFoldDB" id="A0A1D2M265"/>
<evidence type="ECO:0000313" key="9">
    <source>
        <dbReference type="EMBL" id="ODM87059.1"/>
    </source>
</evidence>
<feature type="non-terminal residue" evidence="9">
    <location>
        <position position="1"/>
    </location>
</feature>
<feature type="domain" description="Peptidase M12A" evidence="8">
    <location>
        <begin position="12"/>
        <end position="222"/>
    </location>
</feature>
<dbReference type="Proteomes" id="UP000094527">
    <property type="component" value="Unassembled WGS sequence"/>
</dbReference>
<dbReference type="SUPFAM" id="SSF55486">
    <property type="entry name" value="Metalloproteases ('zincins'), catalytic domain"/>
    <property type="match status" value="1"/>
</dbReference>
<dbReference type="SMART" id="SM00235">
    <property type="entry name" value="ZnMc"/>
    <property type="match status" value="1"/>
</dbReference>
<keyword evidence="4 6" id="KW-0862">Zinc</keyword>
<evidence type="ECO:0000313" key="10">
    <source>
        <dbReference type="Proteomes" id="UP000094527"/>
    </source>
</evidence>
<accession>A0A1D2M265</accession>
<dbReference type="InterPro" id="IPR001506">
    <property type="entry name" value="Peptidase_M12A"/>
</dbReference>
<dbReference type="CDD" id="cd04280">
    <property type="entry name" value="ZnMc_astacin_like"/>
    <property type="match status" value="1"/>
</dbReference>
<keyword evidence="2 6" id="KW-0479">Metal-binding</keyword>
<dbReference type="OrthoDB" id="291007at2759"/>
<protein>
    <recommendedName>
        <fullName evidence="7">Metalloendopeptidase</fullName>
        <ecNumber evidence="7">3.4.24.-</ecNumber>
    </recommendedName>
</protein>
<evidence type="ECO:0000256" key="5">
    <source>
        <dbReference type="ARBA" id="ARBA00023049"/>
    </source>
</evidence>
<evidence type="ECO:0000256" key="2">
    <source>
        <dbReference type="ARBA" id="ARBA00022723"/>
    </source>
</evidence>
<comment type="caution">
    <text evidence="6">Lacks conserved residue(s) required for the propagation of feature annotation.</text>
</comment>
<dbReference type="EC" id="3.4.24.-" evidence="7"/>
<organism evidence="9 10">
    <name type="scientific">Orchesella cincta</name>
    <name type="common">Springtail</name>
    <name type="synonym">Podura cincta</name>
    <dbReference type="NCBI Taxonomy" id="48709"/>
    <lineage>
        <taxon>Eukaryota</taxon>
        <taxon>Metazoa</taxon>
        <taxon>Ecdysozoa</taxon>
        <taxon>Arthropoda</taxon>
        <taxon>Hexapoda</taxon>
        <taxon>Collembola</taxon>
        <taxon>Entomobryomorpha</taxon>
        <taxon>Entomobryoidea</taxon>
        <taxon>Orchesellidae</taxon>
        <taxon>Orchesellinae</taxon>
        <taxon>Orchesella</taxon>
    </lineage>
</organism>
<dbReference type="Pfam" id="PF01400">
    <property type="entry name" value="Astacin"/>
    <property type="match status" value="1"/>
</dbReference>
<evidence type="ECO:0000259" key="8">
    <source>
        <dbReference type="PROSITE" id="PS51864"/>
    </source>
</evidence>
<dbReference type="PANTHER" id="PTHR10127">
    <property type="entry name" value="DISCOIDIN, CUB, EGF, LAMININ , AND ZINC METALLOPROTEASE DOMAIN CONTAINING"/>
    <property type="match status" value="1"/>
</dbReference>
<dbReference type="EMBL" id="LJIJ01006261">
    <property type="protein sequence ID" value="ODM87059.1"/>
    <property type="molecule type" value="Genomic_DNA"/>
</dbReference>
<dbReference type="Gene3D" id="3.40.390.10">
    <property type="entry name" value="Collagenase (Catalytic Domain)"/>
    <property type="match status" value="1"/>
</dbReference>
<feature type="binding site" evidence="6">
    <location>
        <position position="131"/>
    </location>
    <ligand>
        <name>Zn(2+)</name>
        <dbReference type="ChEBI" id="CHEBI:29105"/>
        <note>catalytic</note>
    </ligand>
</feature>
<dbReference type="InterPro" id="IPR034035">
    <property type="entry name" value="Astacin-like_dom"/>
</dbReference>
<dbReference type="InterPro" id="IPR006026">
    <property type="entry name" value="Peptidase_Metallo"/>
</dbReference>
<dbReference type="GO" id="GO:0008270">
    <property type="term" value="F:zinc ion binding"/>
    <property type="evidence" value="ECO:0007669"/>
    <property type="project" value="UniProtKB-UniRule"/>
</dbReference>
<evidence type="ECO:0000256" key="1">
    <source>
        <dbReference type="ARBA" id="ARBA00022670"/>
    </source>
</evidence>
<keyword evidence="1 6" id="KW-0645">Protease</keyword>
<feature type="active site" evidence="6">
    <location>
        <position position="122"/>
    </location>
</feature>
<dbReference type="InterPro" id="IPR024079">
    <property type="entry name" value="MetalloPept_cat_dom_sf"/>
</dbReference>
<dbReference type="PANTHER" id="PTHR10127:SF780">
    <property type="entry name" value="METALLOENDOPEPTIDASE"/>
    <property type="match status" value="1"/>
</dbReference>
<evidence type="ECO:0000256" key="6">
    <source>
        <dbReference type="PROSITE-ProRule" id="PRU01211"/>
    </source>
</evidence>
<dbReference type="STRING" id="48709.A0A1D2M265"/>
<evidence type="ECO:0000256" key="4">
    <source>
        <dbReference type="ARBA" id="ARBA00022833"/>
    </source>
</evidence>
<dbReference type="OMA" id="NFMKSWT"/>
<proteinExistence type="predicted"/>
<keyword evidence="5 6" id="KW-0482">Metalloprotease</keyword>